<feature type="binding site" evidence="5">
    <location>
        <position position="73"/>
    </location>
    <ligand>
        <name>ATP</name>
        <dbReference type="ChEBI" id="CHEBI:30616"/>
    </ligand>
</feature>
<dbReference type="Pfam" id="PF00183">
    <property type="entry name" value="HSP90"/>
    <property type="match status" value="1"/>
</dbReference>
<name>A0A420FI23_9SPHI</name>
<organism evidence="6 7">
    <name type="scientific">Sphingobacterium siyangense</name>
    <dbReference type="NCBI Taxonomy" id="459529"/>
    <lineage>
        <taxon>Bacteria</taxon>
        <taxon>Pseudomonadati</taxon>
        <taxon>Bacteroidota</taxon>
        <taxon>Sphingobacteriia</taxon>
        <taxon>Sphingobacteriales</taxon>
        <taxon>Sphingobacteriaceae</taxon>
        <taxon>Sphingobacterium</taxon>
    </lineage>
</organism>
<evidence type="ECO:0000256" key="2">
    <source>
        <dbReference type="ARBA" id="ARBA00022741"/>
    </source>
</evidence>
<dbReference type="Pfam" id="PF13589">
    <property type="entry name" value="HATPase_c_3"/>
    <property type="match status" value="1"/>
</dbReference>
<comment type="caution">
    <text evidence="6">The sequence shown here is derived from an EMBL/GenBank/DDBJ whole genome shotgun (WGS) entry which is preliminary data.</text>
</comment>
<evidence type="ECO:0000256" key="5">
    <source>
        <dbReference type="PIRSR" id="PIRSR002583-1"/>
    </source>
</evidence>
<dbReference type="InterPro" id="IPR036890">
    <property type="entry name" value="HATPase_C_sf"/>
</dbReference>
<dbReference type="GO" id="GO:0005524">
    <property type="term" value="F:ATP binding"/>
    <property type="evidence" value="ECO:0007669"/>
    <property type="project" value="UniProtKB-KW"/>
</dbReference>
<dbReference type="InterPro" id="IPR020568">
    <property type="entry name" value="Ribosomal_Su5_D2-typ_SF"/>
</dbReference>
<dbReference type="RefSeq" id="WP_120335833.1">
    <property type="nucleotide sequence ID" value="NZ_CP070350.1"/>
</dbReference>
<feature type="binding site" evidence="5">
    <location>
        <position position="38"/>
    </location>
    <ligand>
        <name>ATP</name>
        <dbReference type="ChEBI" id="CHEBI:30616"/>
    </ligand>
</feature>
<gene>
    <name evidence="6" type="ORF">BCY89_15505</name>
</gene>
<dbReference type="Gene3D" id="3.30.565.10">
    <property type="entry name" value="Histidine kinase-like ATPase, C-terminal domain"/>
    <property type="match status" value="1"/>
</dbReference>
<dbReference type="GO" id="GO:0016887">
    <property type="term" value="F:ATP hydrolysis activity"/>
    <property type="evidence" value="ECO:0007669"/>
    <property type="project" value="InterPro"/>
</dbReference>
<dbReference type="Proteomes" id="UP000286402">
    <property type="component" value="Unassembled WGS sequence"/>
</dbReference>
<evidence type="ECO:0000313" key="7">
    <source>
        <dbReference type="Proteomes" id="UP000286402"/>
    </source>
</evidence>
<sequence length="595" mass="69014">MQEEKSYSFQVNLKGMIALLSEHLYSDPNTFIRELLQNGVDAITALKHLDEEHQGKITIELPGTEQPKFQFSDNGIGLKETDIHQFLSVIGESSKSKDIKDAQDFIGKFGIGLLSCFVVSDEIVVETKSALEQLPLRWTARAEGDYKIERLTEDIPVGTRVILSPKKQFNYIFEGDYFEKKIKFYGDALRETISIVVGGDEKIIHKEEPKWLAPSISKTELLAIGKDLFHVNFLDAIPFETTAGKAKGVLYILPFRTQFSSKQRHRIYLKRMFLAEEDQSILPNWAFFVRMLVNTEELSATASRESLMKNDLLRQARKEIAVVLKTYLQQVKKIDFDIYIRIIQTHYLHLKAFALEDPDFLEIFLADIPFETNRGQRSFQNIIDHQQQLYYCADFEDFKQIDRMADTQGMILVNASYTFDTELLRRIKQKYRDYKITEMSPNQLLETFQPIHEDEHNHYVSFQKEVQRILDDYSCVLEIRRFKPVDTPAIFTKMEQNNVENTISQLKENANPFAQVLKTSRPNKIQNTLCLNADNALIKTLMDIKDVYMLRSVMEVLYVQALILGKYPVQEREMKVMNEALKSLIVMGLDNFVNL</sequence>
<evidence type="ECO:0000256" key="3">
    <source>
        <dbReference type="ARBA" id="ARBA00022840"/>
    </source>
</evidence>
<dbReference type="PRINTS" id="PR00775">
    <property type="entry name" value="HEATSHOCK90"/>
</dbReference>
<accession>A0A420FI23</accession>
<dbReference type="Gene3D" id="3.30.230.80">
    <property type="match status" value="1"/>
</dbReference>
<comment type="similarity">
    <text evidence="1">Belongs to the heat shock protein 90 family.</text>
</comment>
<dbReference type="PANTHER" id="PTHR11528">
    <property type="entry name" value="HEAT SHOCK PROTEIN 90 FAMILY MEMBER"/>
    <property type="match status" value="1"/>
</dbReference>
<evidence type="ECO:0000256" key="4">
    <source>
        <dbReference type="ARBA" id="ARBA00023186"/>
    </source>
</evidence>
<keyword evidence="2 5" id="KW-0547">Nucleotide-binding</keyword>
<feature type="binding site" evidence="5">
    <location>
        <position position="159"/>
    </location>
    <ligand>
        <name>ATP</name>
        <dbReference type="ChEBI" id="CHEBI:30616"/>
    </ligand>
</feature>
<dbReference type="GO" id="GO:0051082">
    <property type="term" value="F:unfolded protein binding"/>
    <property type="evidence" value="ECO:0007669"/>
    <property type="project" value="InterPro"/>
</dbReference>
<dbReference type="NCBIfam" id="NF010683">
    <property type="entry name" value="PRK14083.1"/>
    <property type="match status" value="1"/>
</dbReference>
<dbReference type="EMBL" id="MCAQ01000027">
    <property type="protein sequence ID" value="RKF32573.1"/>
    <property type="molecule type" value="Genomic_DNA"/>
</dbReference>
<evidence type="ECO:0000256" key="1">
    <source>
        <dbReference type="ARBA" id="ARBA00008239"/>
    </source>
</evidence>
<dbReference type="AlphaFoldDB" id="A0A420FI23"/>
<dbReference type="GO" id="GO:0140662">
    <property type="term" value="F:ATP-dependent protein folding chaperone"/>
    <property type="evidence" value="ECO:0007669"/>
    <property type="project" value="InterPro"/>
</dbReference>
<dbReference type="SUPFAM" id="SSF55874">
    <property type="entry name" value="ATPase domain of HSP90 chaperone/DNA topoisomerase II/histidine kinase"/>
    <property type="match status" value="1"/>
</dbReference>
<evidence type="ECO:0000313" key="6">
    <source>
        <dbReference type="EMBL" id="RKF32573.1"/>
    </source>
</evidence>
<dbReference type="SUPFAM" id="SSF54211">
    <property type="entry name" value="Ribosomal protein S5 domain 2-like"/>
    <property type="match status" value="1"/>
</dbReference>
<dbReference type="PIRSF" id="PIRSF002583">
    <property type="entry name" value="Hsp90"/>
    <property type="match status" value="1"/>
</dbReference>
<dbReference type="InterPro" id="IPR020575">
    <property type="entry name" value="Hsp90_N"/>
</dbReference>
<protein>
    <submittedName>
        <fullName evidence="6">HSP90 family protein</fullName>
    </submittedName>
</protein>
<proteinExistence type="inferred from homology"/>
<keyword evidence="4" id="KW-0143">Chaperone</keyword>
<keyword evidence="3 5" id="KW-0067">ATP-binding</keyword>
<keyword evidence="7" id="KW-1185">Reference proteome</keyword>
<feature type="binding site" evidence="5">
    <location>
        <position position="34"/>
    </location>
    <ligand>
        <name>ATP</name>
        <dbReference type="ChEBI" id="CHEBI:30616"/>
    </ligand>
</feature>
<dbReference type="InterPro" id="IPR001404">
    <property type="entry name" value="Hsp90_fam"/>
</dbReference>
<reference evidence="6 7" key="1">
    <citation type="submission" date="2016-07" db="EMBL/GenBank/DDBJ databases">
        <title>Genome analysis of Sphingobacterium siyangense T12B17.</title>
        <authorList>
            <person name="Xu D."/>
            <person name="Su Y."/>
            <person name="Zheng S."/>
        </authorList>
    </citation>
    <scope>NUCLEOTIDE SEQUENCE [LARGE SCALE GENOMIC DNA]</scope>
    <source>
        <strain evidence="6 7">T12B17</strain>
    </source>
</reference>
<feature type="binding site" evidence="5">
    <location>
        <position position="304"/>
    </location>
    <ligand>
        <name>ATP</name>
        <dbReference type="ChEBI" id="CHEBI:30616"/>
    </ligand>
</feature>